<proteinExistence type="predicted"/>
<dbReference type="GO" id="GO:0016020">
    <property type="term" value="C:membrane"/>
    <property type="evidence" value="ECO:0007669"/>
    <property type="project" value="UniProtKB-SubCell"/>
</dbReference>
<protein>
    <submittedName>
        <fullName evidence="8">Transmembrane 56-B-like</fullName>
    </submittedName>
</protein>
<evidence type="ECO:0000256" key="5">
    <source>
        <dbReference type="PROSITE-ProRule" id="PRU00205"/>
    </source>
</evidence>
<evidence type="ECO:0000256" key="2">
    <source>
        <dbReference type="ARBA" id="ARBA00022692"/>
    </source>
</evidence>
<dbReference type="Proteomes" id="UP000276133">
    <property type="component" value="Unassembled WGS sequence"/>
</dbReference>
<evidence type="ECO:0000256" key="4">
    <source>
        <dbReference type="ARBA" id="ARBA00023136"/>
    </source>
</evidence>
<gene>
    <name evidence="8" type="ORF">BpHYR1_041473</name>
</gene>
<feature type="transmembrane region" description="Helical" evidence="6">
    <location>
        <begin position="57"/>
        <end position="80"/>
    </location>
</feature>
<comment type="caution">
    <text evidence="8">The sequence shown here is derived from an EMBL/GenBank/DDBJ whole genome shotgun (WGS) entry which is preliminary data.</text>
</comment>
<dbReference type="InterPro" id="IPR006634">
    <property type="entry name" value="TLC-dom"/>
</dbReference>
<evidence type="ECO:0000313" key="8">
    <source>
        <dbReference type="EMBL" id="RNA27723.1"/>
    </source>
</evidence>
<keyword evidence="4 5" id="KW-0472">Membrane</keyword>
<name>A0A3M7RVW1_BRAPC</name>
<evidence type="ECO:0000256" key="3">
    <source>
        <dbReference type="ARBA" id="ARBA00022989"/>
    </source>
</evidence>
<dbReference type="GO" id="GO:0005783">
    <property type="term" value="C:endoplasmic reticulum"/>
    <property type="evidence" value="ECO:0007669"/>
    <property type="project" value="TreeGrafter"/>
</dbReference>
<keyword evidence="3 6" id="KW-1133">Transmembrane helix</keyword>
<organism evidence="8 9">
    <name type="scientific">Brachionus plicatilis</name>
    <name type="common">Marine rotifer</name>
    <name type="synonym">Brachionus muelleri</name>
    <dbReference type="NCBI Taxonomy" id="10195"/>
    <lineage>
        <taxon>Eukaryota</taxon>
        <taxon>Metazoa</taxon>
        <taxon>Spiralia</taxon>
        <taxon>Gnathifera</taxon>
        <taxon>Rotifera</taxon>
        <taxon>Eurotatoria</taxon>
        <taxon>Monogononta</taxon>
        <taxon>Pseudotrocha</taxon>
        <taxon>Ploima</taxon>
        <taxon>Brachionidae</taxon>
        <taxon>Brachionus</taxon>
    </lineage>
</organism>
<dbReference type="OrthoDB" id="1452at2759"/>
<evidence type="ECO:0000256" key="6">
    <source>
        <dbReference type="SAM" id="Phobius"/>
    </source>
</evidence>
<comment type="subcellular location">
    <subcellularLocation>
        <location evidence="1">Membrane</location>
        <topology evidence="1">Multi-pass membrane protein</topology>
    </subcellularLocation>
</comment>
<dbReference type="PANTHER" id="PTHR13439">
    <property type="entry name" value="CT120 PROTEIN"/>
    <property type="match status" value="1"/>
</dbReference>
<feature type="domain" description="TLC" evidence="7">
    <location>
        <begin position="52"/>
        <end position="209"/>
    </location>
</feature>
<feature type="transmembrane region" description="Helical" evidence="6">
    <location>
        <begin position="100"/>
        <end position="121"/>
    </location>
</feature>
<feature type="non-terminal residue" evidence="8">
    <location>
        <position position="209"/>
    </location>
</feature>
<accession>A0A3M7RVW1</accession>
<sequence length="209" mass="24467">MLRIVDESSFKFNNEYLAIIAYAYIAFTAMFLVVSPKLSKKLCASYDRLSAQHKIEWNTRVTSTVFSLVVSLICSYVLIVDKALSASPLIYNSELVKTNISIVVGYILYDLTIMVLNYGLIGDFFTIFHHFLSLFGYYNSLVKKKIEHVYFHHIHYKSISFFLEHKFYQHILNEKYKNKLNECTSLVYLGLPIGSRAFIENFWDEKFRK</sequence>
<keyword evidence="2 5" id="KW-0812">Transmembrane</keyword>
<dbReference type="Pfam" id="PF03798">
    <property type="entry name" value="TRAM_LAG1_CLN8"/>
    <property type="match status" value="1"/>
</dbReference>
<dbReference type="EMBL" id="REGN01002501">
    <property type="protein sequence ID" value="RNA27723.1"/>
    <property type="molecule type" value="Genomic_DNA"/>
</dbReference>
<dbReference type="PROSITE" id="PS50922">
    <property type="entry name" value="TLC"/>
    <property type="match status" value="1"/>
</dbReference>
<dbReference type="AlphaFoldDB" id="A0A3M7RVW1"/>
<dbReference type="InterPro" id="IPR050846">
    <property type="entry name" value="TLCD"/>
</dbReference>
<keyword evidence="9" id="KW-1185">Reference proteome</keyword>
<evidence type="ECO:0000256" key="1">
    <source>
        <dbReference type="ARBA" id="ARBA00004141"/>
    </source>
</evidence>
<feature type="transmembrane region" description="Helical" evidence="6">
    <location>
        <begin position="16"/>
        <end position="36"/>
    </location>
</feature>
<dbReference type="PANTHER" id="PTHR13439:SF0">
    <property type="entry name" value="TOPOISOMERASE I DAMAGE AFFECTED PROTEIN 4"/>
    <property type="match status" value="1"/>
</dbReference>
<evidence type="ECO:0000313" key="9">
    <source>
        <dbReference type="Proteomes" id="UP000276133"/>
    </source>
</evidence>
<evidence type="ECO:0000259" key="7">
    <source>
        <dbReference type="PROSITE" id="PS50922"/>
    </source>
</evidence>
<reference evidence="8 9" key="1">
    <citation type="journal article" date="2018" name="Sci. Rep.">
        <title>Genomic signatures of local adaptation to the degree of environmental predictability in rotifers.</title>
        <authorList>
            <person name="Franch-Gras L."/>
            <person name="Hahn C."/>
            <person name="Garcia-Roger E.M."/>
            <person name="Carmona M.J."/>
            <person name="Serra M."/>
            <person name="Gomez A."/>
        </authorList>
    </citation>
    <scope>NUCLEOTIDE SEQUENCE [LARGE SCALE GENOMIC DNA]</scope>
    <source>
        <strain evidence="8">HYR1</strain>
    </source>
</reference>
<dbReference type="GO" id="GO:0055088">
    <property type="term" value="P:lipid homeostasis"/>
    <property type="evidence" value="ECO:0007669"/>
    <property type="project" value="TreeGrafter"/>
</dbReference>